<feature type="compositionally biased region" description="Polar residues" evidence="1">
    <location>
        <begin position="48"/>
        <end position="61"/>
    </location>
</feature>
<keyword evidence="2" id="KW-1133">Transmembrane helix</keyword>
<dbReference type="InterPro" id="IPR058488">
    <property type="entry name" value="DUF8175"/>
</dbReference>
<protein>
    <recommendedName>
        <fullName evidence="3">DUF8175 domain-containing protein</fullName>
    </recommendedName>
</protein>
<proteinExistence type="predicted"/>
<dbReference type="RefSeq" id="WP_252424512.1">
    <property type="nucleotide sequence ID" value="NZ_JAMWMR010000007.1"/>
</dbReference>
<keyword evidence="5" id="KW-1185">Reference proteome</keyword>
<dbReference type="Pfam" id="PF26526">
    <property type="entry name" value="DUF8175"/>
    <property type="match status" value="1"/>
</dbReference>
<keyword evidence="2" id="KW-0812">Transmembrane</keyword>
<evidence type="ECO:0000256" key="1">
    <source>
        <dbReference type="SAM" id="MobiDB-lite"/>
    </source>
</evidence>
<dbReference type="Proteomes" id="UP001523219">
    <property type="component" value="Unassembled WGS sequence"/>
</dbReference>
<evidence type="ECO:0000259" key="3">
    <source>
        <dbReference type="Pfam" id="PF26526"/>
    </source>
</evidence>
<feature type="transmembrane region" description="Helical" evidence="2">
    <location>
        <begin position="24"/>
        <end position="43"/>
    </location>
</feature>
<comment type="caution">
    <text evidence="4">The sequence shown here is derived from an EMBL/GenBank/DDBJ whole genome shotgun (WGS) entry which is preliminary data.</text>
</comment>
<gene>
    <name evidence="4" type="ORF">NGF19_11130</name>
</gene>
<reference evidence="4 5" key="1">
    <citation type="submission" date="2022-05" db="EMBL/GenBank/DDBJ databases">
        <title>Streptomyces sp. nov. RY43-2 isolated from soil of a peat swamp forest.</title>
        <authorList>
            <person name="Kanchanasin P."/>
            <person name="Tanasupawat S."/>
            <person name="Phongsopitanun W."/>
        </authorList>
    </citation>
    <scope>NUCLEOTIDE SEQUENCE [LARGE SCALE GENOMIC DNA]</scope>
    <source>
        <strain evidence="4 5">RY43-2</strain>
    </source>
</reference>
<feature type="domain" description="DUF8175" evidence="3">
    <location>
        <begin position="68"/>
        <end position="254"/>
    </location>
</feature>
<feature type="region of interest" description="Disordered" evidence="1">
    <location>
        <begin position="48"/>
        <end position="101"/>
    </location>
</feature>
<organism evidence="4 5">
    <name type="scientific">Streptomyces macrolidinus</name>
    <dbReference type="NCBI Taxonomy" id="2952607"/>
    <lineage>
        <taxon>Bacteria</taxon>
        <taxon>Bacillati</taxon>
        <taxon>Actinomycetota</taxon>
        <taxon>Actinomycetes</taxon>
        <taxon>Kitasatosporales</taxon>
        <taxon>Streptomycetaceae</taxon>
        <taxon>Streptomyces</taxon>
    </lineage>
</organism>
<name>A0ABT0ZCH4_9ACTN</name>
<sequence length="258" mass="27350">MVNSGRSRGGSGEWEQPFWQQRGWILSAGFLLVLVILSGFALMTRNGGDTTEGSGSPTPSRSSAQDGKKGGKSGQDDRPAGCHTDDSDQTKPTAPPKDFSWKAVGTDLVPVSKSAGPLKFDGPVWSCFAHTPTGAVFAAHAIPHHFGYAGWRDVAERQVVPGPGRDAFIANREKQQDASASGQPDGSGYAGFSILSYSKREATVMLLIRVPDTDQYGSLSVTVRWQDGDWKVAPDQDGAVYSGGARVDGTDGFVTWGA</sequence>
<evidence type="ECO:0000313" key="4">
    <source>
        <dbReference type="EMBL" id="MCN9241335.1"/>
    </source>
</evidence>
<evidence type="ECO:0000256" key="2">
    <source>
        <dbReference type="SAM" id="Phobius"/>
    </source>
</evidence>
<dbReference type="EMBL" id="JAMWMR010000007">
    <property type="protein sequence ID" value="MCN9241335.1"/>
    <property type="molecule type" value="Genomic_DNA"/>
</dbReference>
<feature type="compositionally biased region" description="Basic and acidic residues" evidence="1">
    <location>
        <begin position="66"/>
        <end position="89"/>
    </location>
</feature>
<keyword evidence="2" id="KW-0472">Membrane</keyword>
<accession>A0ABT0ZCH4</accession>
<evidence type="ECO:0000313" key="5">
    <source>
        <dbReference type="Proteomes" id="UP001523219"/>
    </source>
</evidence>